<proteinExistence type="predicted"/>
<dbReference type="EMBL" id="FNUY01000017">
    <property type="protein sequence ID" value="SEG81019.1"/>
    <property type="molecule type" value="Genomic_DNA"/>
</dbReference>
<dbReference type="Proteomes" id="UP000236743">
    <property type="component" value="Unassembled WGS sequence"/>
</dbReference>
<accession>A0A1H6D6L6</accession>
<sequence>MQSALNGHPTPLKLTALEPLHETMTAERRGECPFLARLALATRALRPWLAQAIRGRQDHIHFAPLDEHTLNDIGLTRVEAADWGPDEARPG</sequence>
<organism evidence="1 2">
    <name type="scientific">Bosea lathyri</name>
    <dbReference type="NCBI Taxonomy" id="1036778"/>
    <lineage>
        <taxon>Bacteria</taxon>
        <taxon>Pseudomonadati</taxon>
        <taxon>Pseudomonadota</taxon>
        <taxon>Alphaproteobacteria</taxon>
        <taxon>Hyphomicrobiales</taxon>
        <taxon>Boseaceae</taxon>
        <taxon>Bosea</taxon>
    </lineage>
</organism>
<evidence type="ECO:0008006" key="3">
    <source>
        <dbReference type="Google" id="ProtNLM"/>
    </source>
</evidence>
<dbReference type="AlphaFoldDB" id="A0A1H6D6L6"/>
<reference evidence="1 2" key="1">
    <citation type="submission" date="2016-10" db="EMBL/GenBank/DDBJ databases">
        <authorList>
            <person name="de Groot N.N."/>
        </authorList>
    </citation>
    <scope>NUCLEOTIDE SEQUENCE [LARGE SCALE GENOMIC DNA]</scope>
    <source>
        <strain evidence="1 2">DSM 26656</strain>
    </source>
</reference>
<gene>
    <name evidence="1" type="ORF">SAMN04488115_11755</name>
</gene>
<protein>
    <recommendedName>
        <fullName evidence="3">DUF1127 domain-containing protein</fullName>
    </recommendedName>
</protein>
<name>A0A1H6D6L6_9HYPH</name>
<keyword evidence="2" id="KW-1185">Reference proteome</keyword>
<evidence type="ECO:0000313" key="2">
    <source>
        <dbReference type="Proteomes" id="UP000236743"/>
    </source>
</evidence>
<evidence type="ECO:0000313" key="1">
    <source>
        <dbReference type="EMBL" id="SEG81019.1"/>
    </source>
</evidence>